<sequence>MKKRLLLMIFVILILSSCYGRGNNNIQYRGRTYGLEKVTNNSYVFKSSSGGGAITINTFDRSSSMKRYDVYIGSNVYILNGDTNRINVIYPNGQKTFAMRNGGAGKLVEGYPWPIDFMHLIISFEEMINRPKTNNEHFFYGIIFIGIGIYSYKNPELGWYLKHGWKYRNAEPSDFYIAGIKVLCVILVLIGLFLFINGLGII</sequence>
<dbReference type="Proteomes" id="UP000294902">
    <property type="component" value="Unassembled WGS sequence"/>
</dbReference>
<keyword evidence="1" id="KW-0812">Transmembrane</keyword>
<dbReference type="RefSeq" id="WP_132249063.1">
    <property type="nucleotide sequence ID" value="NZ_SMAL01000001.1"/>
</dbReference>
<name>A0A4R3MPM1_9FIRM</name>
<feature type="domain" description="DUF6199" evidence="2">
    <location>
        <begin position="141"/>
        <end position="196"/>
    </location>
</feature>
<evidence type="ECO:0000313" key="3">
    <source>
        <dbReference type="EMBL" id="TCT16724.1"/>
    </source>
</evidence>
<dbReference type="PROSITE" id="PS51257">
    <property type="entry name" value="PROKAR_LIPOPROTEIN"/>
    <property type="match status" value="1"/>
</dbReference>
<evidence type="ECO:0000259" key="2">
    <source>
        <dbReference type="Pfam" id="PF19701"/>
    </source>
</evidence>
<gene>
    <name evidence="3" type="ORF">EDC18_10119</name>
</gene>
<dbReference type="OrthoDB" id="2088419at2"/>
<accession>A0A4R3MPM1</accession>
<feature type="transmembrane region" description="Helical" evidence="1">
    <location>
        <begin position="137"/>
        <end position="154"/>
    </location>
</feature>
<dbReference type="InterPro" id="IPR045679">
    <property type="entry name" value="DUF6199"/>
</dbReference>
<dbReference type="Pfam" id="PF19701">
    <property type="entry name" value="DUF6199"/>
    <property type="match status" value="1"/>
</dbReference>
<evidence type="ECO:0000313" key="4">
    <source>
        <dbReference type="Proteomes" id="UP000294902"/>
    </source>
</evidence>
<dbReference type="EMBL" id="SMAL01000001">
    <property type="protein sequence ID" value="TCT16724.1"/>
    <property type="molecule type" value="Genomic_DNA"/>
</dbReference>
<dbReference type="AlphaFoldDB" id="A0A4R3MPM1"/>
<evidence type="ECO:0000256" key="1">
    <source>
        <dbReference type="SAM" id="Phobius"/>
    </source>
</evidence>
<keyword evidence="1" id="KW-1133">Transmembrane helix</keyword>
<keyword evidence="4" id="KW-1185">Reference proteome</keyword>
<organism evidence="3 4">
    <name type="scientific">Natranaerovirga pectinivora</name>
    <dbReference type="NCBI Taxonomy" id="682400"/>
    <lineage>
        <taxon>Bacteria</taxon>
        <taxon>Bacillati</taxon>
        <taxon>Bacillota</taxon>
        <taxon>Clostridia</taxon>
        <taxon>Lachnospirales</taxon>
        <taxon>Natranaerovirgaceae</taxon>
        <taxon>Natranaerovirga</taxon>
    </lineage>
</organism>
<proteinExistence type="predicted"/>
<protein>
    <recommendedName>
        <fullName evidence="2">DUF6199 domain-containing protein</fullName>
    </recommendedName>
</protein>
<feature type="transmembrane region" description="Helical" evidence="1">
    <location>
        <begin position="175"/>
        <end position="196"/>
    </location>
</feature>
<comment type="caution">
    <text evidence="3">The sequence shown here is derived from an EMBL/GenBank/DDBJ whole genome shotgun (WGS) entry which is preliminary data.</text>
</comment>
<reference evidence="3 4" key="1">
    <citation type="submission" date="2019-03" db="EMBL/GenBank/DDBJ databases">
        <title>Genomic Encyclopedia of Type Strains, Phase IV (KMG-IV): sequencing the most valuable type-strain genomes for metagenomic binning, comparative biology and taxonomic classification.</title>
        <authorList>
            <person name="Goeker M."/>
        </authorList>
    </citation>
    <scope>NUCLEOTIDE SEQUENCE [LARGE SCALE GENOMIC DNA]</scope>
    <source>
        <strain evidence="3 4">DSM 24629</strain>
    </source>
</reference>
<keyword evidence="1" id="KW-0472">Membrane</keyword>